<dbReference type="InterPro" id="IPR001222">
    <property type="entry name" value="Znf_TFIIS"/>
</dbReference>
<evidence type="ECO:0000256" key="8">
    <source>
        <dbReference type="PIRNR" id="PIRNR005586"/>
    </source>
</evidence>
<evidence type="ECO:0000256" key="4">
    <source>
        <dbReference type="ARBA" id="ARBA00022771"/>
    </source>
</evidence>
<comment type="function">
    <text evidence="7">Core component of RNA polymerase I (Pol I), a DNA-dependent RNA polymerase which synthesizes ribosomal RNA precursors using the four ribonucleoside triphosphates as substrates. Can mediate Pol I proofreading of the nascent RNA transcript. Anchors into the Pol I active site to monitor transcription fidelity and cleave mis-incorporated 5'-ribonucleotides.</text>
</comment>
<protein>
    <recommendedName>
        <fullName evidence="8">DNA-directed RNA polymerase subunit</fullName>
    </recommendedName>
</protein>
<dbReference type="PIRSF" id="PIRSF005586">
    <property type="entry name" value="RNApol_RpoM"/>
    <property type="match status" value="1"/>
</dbReference>
<dbReference type="GO" id="GO:0003899">
    <property type="term" value="F:DNA-directed RNA polymerase activity"/>
    <property type="evidence" value="ECO:0007669"/>
    <property type="project" value="InterPro"/>
</dbReference>
<evidence type="ECO:0000256" key="6">
    <source>
        <dbReference type="ARBA" id="ARBA00023242"/>
    </source>
</evidence>
<keyword evidence="6 8" id="KW-0539">Nucleus</keyword>
<evidence type="ECO:0000256" key="1">
    <source>
        <dbReference type="ARBA" id="ARBA00004604"/>
    </source>
</evidence>
<dbReference type="InterPro" id="IPR034004">
    <property type="entry name" value="Zn_ribbon_RPA12_C"/>
</dbReference>
<evidence type="ECO:0000259" key="11">
    <source>
        <dbReference type="PROSITE" id="PS51133"/>
    </source>
</evidence>
<reference evidence="12" key="1">
    <citation type="submission" date="2018-08" db="EMBL/GenBank/DDBJ databases">
        <authorList>
            <person name="Cornetti L."/>
        </authorList>
    </citation>
    <scope>NUCLEOTIDE SEQUENCE</scope>
    <source>
        <strain evidence="12">CH-H-2</strain>
    </source>
</reference>
<feature type="binding site" evidence="9">
    <location>
        <position position="87"/>
    </location>
    <ligand>
        <name>Zn(2+)</name>
        <dbReference type="ChEBI" id="CHEBI:29105"/>
        <label>2</label>
    </ligand>
</feature>
<sequence>MEFIRSNAPSFQSDVNFCPRCGAILPTLGHTGGLVCVVCKFEADIETMEELEVKYVIEFNTKSDYIQEQQLKSAQSKTDGPLVERKCPRCGNETMSYASLQLRSADEGQTIFYTCTKCQFKETENS</sequence>
<evidence type="ECO:0000256" key="10">
    <source>
        <dbReference type="PIRSR" id="PIRSR005586-2"/>
    </source>
</evidence>
<feature type="zinc finger region" description="C4-type" evidence="10">
    <location>
        <begin position="18"/>
        <end position="39"/>
    </location>
</feature>
<evidence type="ECO:0000256" key="2">
    <source>
        <dbReference type="ARBA" id="ARBA00022478"/>
    </source>
</evidence>
<dbReference type="Pfam" id="PF01096">
    <property type="entry name" value="Zn_ribbon_TFIIS"/>
    <property type="match status" value="1"/>
</dbReference>
<feature type="binding site" evidence="9">
    <location>
        <position position="115"/>
    </location>
    <ligand>
        <name>Zn(2+)</name>
        <dbReference type="ChEBI" id="CHEBI:29105"/>
        <label>2</label>
    </ligand>
</feature>
<evidence type="ECO:0000313" key="12">
    <source>
        <dbReference type="EMBL" id="SVE92802.1"/>
    </source>
</evidence>
<feature type="binding site" evidence="9">
    <location>
        <position position="18"/>
    </location>
    <ligand>
        <name>Zn(2+)</name>
        <dbReference type="ChEBI" id="CHEBI:29105"/>
        <label>1</label>
    </ligand>
</feature>
<dbReference type="PANTHER" id="PTHR11239:SF14">
    <property type="entry name" value="DNA-DIRECTED RNA POLYMERASE I SUBUNIT RPA12"/>
    <property type="match status" value="1"/>
</dbReference>
<dbReference type="SUPFAM" id="SSF57783">
    <property type="entry name" value="Zinc beta-ribbon"/>
    <property type="match status" value="1"/>
</dbReference>
<comment type="similarity">
    <text evidence="8">Belongs to the archaeal rpoM/eukaryotic RPA12/RPB9/RPC11 RNA polymerase family.</text>
</comment>
<dbReference type="AlphaFoldDB" id="A0A4Y7NI48"/>
<feature type="binding site" evidence="9">
    <location>
        <position position="36"/>
    </location>
    <ligand>
        <name>Zn(2+)</name>
        <dbReference type="ChEBI" id="CHEBI:29105"/>
        <label>1</label>
    </ligand>
</feature>
<dbReference type="Gene3D" id="2.20.25.10">
    <property type="match status" value="1"/>
</dbReference>
<dbReference type="CDD" id="cd10507">
    <property type="entry name" value="Zn-ribbon_RPA12"/>
    <property type="match status" value="1"/>
</dbReference>
<dbReference type="GO" id="GO:0003676">
    <property type="term" value="F:nucleic acid binding"/>
    <property type="evidence" value="ECO:0007669"/>
    <property type="project" value="InterPro"/>
</dbReference>
<feature type="domain" description="TFIIS-type" evidence="11">
    <location>
        <begin position="83"/>
        <end position="123"/>
    </location>
</feature>
<feature type="binding site" evidence="9">
    <location>
        <position position="90"/>
    </location>
    <ligand>
        <name>Zn(2+)</name>
        <dbReference type="ChEBI" id="CHEBI:29105"/>
        <label>2</label>
    </ligand>
</feature>
<keyword evidence="5 9" id="KW-0862">Zinc</keyword>
<dbReference type="InterPro" id="IPR012164">
    <property type="entry name" value="Rpa12/Rpb9/Rpc10/TFS"/>
</dbReference>
<feature type="binding site" evidence="9">
    <location>
        <position position="21"/>
    </location>
    <ligand>
        <name>Zn(2+)</name>
        <dbReference type="ChEBI" id="CHEBI:29105"/>
        <label>1</label>
    </ligand>
</feature>
<comment type="function">
    <text evidence="8">DNA-dependent RNA polymerase catalyzes the transcription of DNA into RNA using the four ribonucleoside triphosphates as substrates.</text>
</comment>
<accession>A0A4Y7NI48</accession>
<dbReference type="PROSITE" id="PS51133">
    <property type="entry name" value="ZF_TFIIS_2"/>
    <property type="match status" value="1"/>
</dbReference>
<gene>
    <name evidence="12" type="primary">EOG090X0LKA</name>
</gene>
<evidence type="ECO:0000256" key="9">
    <source>
        <dbReference type="PIRSR" id="PIRSR005586-1"/>
    </source>
</evidence>
<evidence type="ECO:0000256" key="3">
    <source>
        <dbReference type="ARBA" id="ARBA00022723"/>
    </source>
</evidence>
<keyword evidence="4 10" id="KW-0863">Zinc-finger</keyword>
<dbReference type="SMART" id="SM00440">
    <property type="entry name" value="ZnF_C2C2"/>
    <property type="match status" value="1"/>
</dbReference>
<organism evidence="12">
    <name type="scientific">Megafenestra aurita</name>
    <dbReference type="NCBI Taxonomy" id="2291010"/>
    <lineage>
        <taxon>Eukaryota</taxon>
        <taxon>Metazoa</taxon>
        <taxon>Ecdysozoa</taxon>
        <taxon>Arthropoda</taxon>
        <taxon>Crustacea</taxon>
        <taxon>Branchiopoda</taxon>
        <taxon>Diplostraca</taxon>
        <taxon>Cladocera</taxon>
        <taxon>Anomopoda</taxon>
        <taxon>Daphniidae</taxon>
        <taxon>Megafenestra</taxon>
    </lineage>
</organism>
<dbReference type="EMBL" id="LR023183">
    <property type="protein sequence ID" value="SVE92802.1"/>
    <property type="molecule type" value="mRNA"/>
</dbReference>
<evidence type="ECO:0000256" key="7">
    <source>
        <dbReference type="ARBA" id="ARBA00044497"/>
    </source>
</evidence>
<comment type="subcellular location">
    <subcellularLocation>
        <location evidence="1">Nucleus</location>
        <location evidence="1">Nucleolus</location>
    </subcellularLocation>
</comment>
<name>A0A4Y7NI48_9CRUS</name>
<dbReference type="GO" id="GO:0006363">
    <property type="term" value="P:termination of RNA polymerase I transcription"/>
    <property type="evidence" value="ECO:0007669"/>
    <property type="project" value="TreeGrafter"/>
</dbReference>
<keyword evidence="3 9" id="KW-0479">Metal-binding</keyword>
<proteinExistence type="evidence at transcript level"/>
<dbReference type="GO" id="GO:0008270">
    <property type="term" value="F:zinc ion binding"/>
    <property type="evidence" value="ECO:0007669"/>
    <property type="project" value="UniProtKB-KW"/>
</dbReference>
<keyword evidence="2 8" id="KW-0240">DNA-directed RNA polymerase</keyword>
<dbReference type="PROSITE" id="PS00466">
    <property type="entry name" value="ZF_TFIIS_1"/>
    <property type="match status" value="1"/>
</dbReference>
<dbReference type="PANTHER" id="PTHR11239">
    <property type="entry name" value="DNA-DIRECTED RNA POLYMERASE"/>
    <property type="match status" value="1"/>
</dbReference>
<feature type="binding site" evidence="9">
    <location>
        <position position="118"/>
    </location>
    <ligand>
        <name>Zn(2+)</name>
        <dbReference type="ChEBI" id="CHEBI:29105"/>
        <label>2</label>
    </ligand>
</feature>
<keyword evidence="8" id="KW-0804">Transcription</keyword>
<dbReference type="GO" id="GO:0005736">
    <property type="term" value="C:RNA polymerase I complex"/>
    <property type="evidence" value="ECO:0007669"/>
    <property type="project" value="TreeGrafter"/>
</dbReference>
<evidence type="ECO:0000256" key="5">
    <source>
        <dbReference type="ARBA" id="ARBA00022833"/>
    </source>
</evidence>
<feature type="binding site" evidence="9">
    <location>
        <position position="39"/>
    </location>
    <ligand>
        <name>Zn(2+)</name>
        <dbReference type="ChEBI" id="CHEBI:29105"/>
        <label>1</label>
    </ligand>
</feature>